<name>A0A3S5A8N5_9PLAT</name>
<organism evidence="1 2">
    <name type="scientific">Protopolystoma xenopodis</name>
    <dbReference type="NCBI Taxonomy" id="117903"/>
    <lineage>
        <taxon>Eukaryota</taxon>
        <taxon>Metazoa</taxon>
        <taxon>Spiralia</taxon>
        <taxon>Lophotrochozoa</taxon>
        <taxon>Platyhelminthes</taxon>
        <taxon>Monogenea</taxon>
        <taxon>Polyopisthocotylea</taxon>
        <taxon>Polystomatidea</taxon>
        <taxon>Polystomatidae</taxon>
        <taxon>Protopolystoma</taxon>
    </lineage>
</organism>
<evidence type="ECO:0000313" key="2">
    <source>
        <dbReference type="Proteomes" id="UP000784294"/>
    </source>
</evidence>
<dbReference type="AlphaFoldDB" id="A0A3S5A8N5"/>
<evidence type="ECO:0000313" key="1">
    <source>
        <dbReference type="EMBL" id="VEL30561.1"/>
    </source>
</evidence>
<gene>
    <name evidence="1" type="ORF">PXEA_LOCUS24001</name>
</gene>
<accession>A0A3S5A8N5</accession>
<proteinExistence type="predicted"/>
<protein>
    <submittedName>
        <fullName evidence="1">Uncharacterized protein</fullName>
    </submittedName>
</protein>
<comment type="caution">
    <text evidence="1">The sequence shown here is derived from an EMBL/GenBank/DDBJ whole genome shotgun (WGS) entry which is preliminary data.</text>
</comment>
<dbReference type="EMBL" id="CAAALY010113305">
    <property type="protein sequence ID" value="VEL30561.1"/>
    <property type="molecule type" value="Genomic_DNA"/>
</dbReference>
<dbReference type="Proteomes" id="UP000784294">
    <property type="component" value="Unassembled WGS sequence"/>
</dbReference>
<sequence length="89" mass="10199">MHQHGDTRGDFLLVAVRHHPTHPHATDNCTNGRYRLSSFFRPLVVRPFEATCCKPTSSPQTPSCFEQSFEPTDKQIRLHELPINSTNKK</sequence>
<reference evidence="1" key="1">
    <citation type="submission" date="2018-11" db="EMBL/GenBank/DDBJ databases">
        <authorList>
            <consortium name="Pathogen Informatics"/>
        </authorList>
    </citation>
    <scope>NUCLEOTIDE SEQUENCE</scope>
</reference>
<keyword evidence="2" id="KW-1185">Reference proteome</keyword>